<proteinExistence type="predicted"/>
<dbReference type="SUPFAM" id="SSF81301">
    <property type="entry name" value="Nucleotidyltransferase"/>
    <property type="match status" value="1"/>
</dbReference>
<evidence type="ECO:0000313" key="1">
    <source>
        <dbReference type="EMBL" id="MCR6098811.1"/>
    </source>
</evidence>
<keyword evidence="2" id="KW-1185">Reference proteome</keyword>
<dbReference type="InterPro" id="IPR007344">
    <property type="entry name" value="GrpB/CoaE"/>
</dbReference>
<comment type="caution">
    <text evidence="1">The sequence shown here is derived from an EMBL/GenBank/DDBJ whole genome shotgun (WGS) entry which is preliminary data.</text>
</comment>
<sequence>MRKVEVTPFNEKWSLLFEEESEKLYRIYGDQLVEIHHIGSTSVPGLKAKPIIDMMPVVKNIQSVDTYNEEMLAIGYEPKGENGIRERRFFQKGGDNRTHHVHIYQHGNYDIIRHLAFRDYLRTFPEKTQEYGNLKHELAKMYPYNIAAYISGKENAVKEIEKQALQWYEKSQSKF</sequence>
<dbReference type="PANTHER" id="PTHR34822:SF1">
    <property type="entry name" value="GRPB FAMILY PROTEIN"/>
    <property type="match status" value="1"/>
</dbReference>
<dbReference type="Pfam" id="PF04229">
    <property type="entry name" value="GrpB"/>
    <property type="match status" value="1"/>
</dbReference>
<protein>
    <submittedName>
        <fullName evidence="1">GrpB family protein</fullName>
    </submittedName>
</protein>
<dbReference type="InterPro" id="IPR043519">
    <property type="entry name" value="NT_sf"/>
</dbReference>
<name>A0A9Q4B5S6_SALAG</name>
<evidence type="ECO:0000313" key="2">
    <source>
        <dbReference type="Proteomes" id="UP001057753"/>
    </source>
</evidence>
<gene>
    <name evidence="1" type="ORF">HXA33_20065</name>
</gene>
<dbReference type="EMBL" id="JABXYM010000002">
    <property type="protein sequence ID" value="MCR6098811.1"/>
    <property type="molecule type" value="Genomic_DNA"/>
</dbReference>
<dbReference type="PANTHER" id="PTHR34822">
    <property type="entry name" value="GRPB DOMAIN PROTEIN (AFU_ORTHOLOGUE AFUA_1G01530)"/>
    <property type="match status" value="1"/>
</dbReference>
<organism evidence="1 2">
    <name type="scientific">Salipaludibacillus agaradhaerens</name>
    <name type="common">Bacillus agaradhaerens</name>
    <dbReference type="NCBI Taxonomy" id="76935"/>
    <lineage>
        <taxon>Bacteria</taxon>
        <taxon>Bacillati</taxon>
        <taxon>Bacillota</taxon>
        <taxon>Bacilli</taxon>
        <taxon>Bacillales</taxon>
        <taxon>Bacillaceae</taxon>
    </lineage>
</organism>
<accession>A0A9Q4B5S6</accession>
<dbReference type="Gene3D" id="3.30.460.10">
    <property type="entry name" value="Beta Polymerase, domain 2"/>
    <property type="match status" value="1"/>
</dbReference>
<reference evidence="1" key="1">
    <citation type="submission" date="2020-06" db="EMBL/GenBank/DDBJ databases">
        <title>Insight into the genomes of haloalkaliphilic bacilli from Kenyan soda lakes.</title>
        <authorList>
            <person name="Mwirichia R."/>
            <person name="Villamizar G.C."/>
            <person name="Poehlein A."/>
            <person name="Mugweru J."/>
            <person name="Kipnyargis A."/>
            <person name="Kiplimo D."/>
            <person name="Orwa P."/>
            <person name="Daniel R."/>
        </authorList>
    </citation>
    <scope>NUCLEOTIDE SEQUENCE</scope>
    <source>
        <strain evidence="1">B1096_S55</strain>
    </source>
</reference>
<dbReference type="AlphaFoldDB" id="A0A9Q4B5S6"/>
<dbReference type="RefSeq" id="WP_257823195.1">
    <property type="nucleotide sequence ID" value="NZ_JABXYM010000002.1"/>
</dbReference>
<dbReference type="Proteomes" id="UP001057753">
    <property type="component" value="Unassembled WGS sequence"/>
</dbReference>